<keyword evidence="9" id="KW-0442">Lipid degradation</keyword>
<name>A0A9N8ZF00_9GLOM</name>
<evidence type="ECO:0000256" key="1">
    <source>
        <dbReference type="ARBA" id="ARBA00001913"/>
    </source>
</evidence>
<evidence type="ECO:0000256" key="3">
    <source>
        <dbReference type="ARBA" id="ARBA00022475"/>
    </source>
</evidence>
<reference evidence="17" key="1">
    <citation type="submission" date="2021-06" db="EMBL/GenBank/DDBJ databases">
        <authorList>
            <person name="Kallberg Y."/>
            <person name="Tangrot J."/>
            <person name="Rosling A."/>
        </authorList>
    </citation>
    <scope>NUCLEOTIDE SEQUENCE</scope>
    <source>
        <strain evidence="17">BR232B</strain>
    </source>
</reference>
<dbReference type="SUPFAM" id="SSF53474">
    <property type="entry name" value="alpha/beta-Hydrolases"/>
    <property type="match status" value="1"/>
</dbReference>
<evidence type="ECO:0000256" key="5">
    <source>
        <dbReference type="ARBA" id="ARBA00022692"/>
    </source>
</evidence>
<feature type="region of interest" description="Disordered" evidence="15">
    <location>
        <begin position="1"/>
        <end position="25"/>
    </location>
</feature>
<evidence type="ECO:0000256" key="13">
    <source>
        <dbReference type="ARBA" id="ARBA00024531"/>
    </source>
</evidence>
<dbReference type="AlphaFoldDB" id="A0A9N8ZF00"/>
<keyword evidence="7" id="KW-0378">Hydrolase</keyword>
<dbReference type="EMBL" id="CAJVPI010000165">
    <property type="protein sequence ID" value="CAG8492820.1"/>
    <property type="molecule type" value="Genomic_DNA"/>
</dbReference>
<keyword evidence="8" id="KW-0106">Calcium</keyword>
<dbReference type="Pfam" id="PF01764">
    <property type="entry name" value="Lipase_3"/>
    <property type="match status" value="1"/>
</dbReference>
<protein>
    <recommendedName>
        <fullName evidence="14">sn-1-specific diacylglycerol lipase</fullName>
        <ecNumber evidence="14">3.1.1.116</ecNumber>
    </recommendedName>
</protein>
<dbReference type="CDD" id="cd00519">
    <property type="entry name" value="Lipase_3"/>
    <property type="match status" value="1"/>
</dbReference>
<keyword evidence="11" id="KW-0443">Lipid metabolism</keyword>
<keyword evidence="6" id="KW-0479">Metal-binding</keyword>
<dbReference type="PANTHER" id="PTHR45792">
    <property type="entry name" value="DIACYLGLYCEROL LIPASE HOMOLOG-RELATED"/>
    <property type="match status" value="1"/>
</dbReference>
<organism evidence="17 18">
    <name type="scientific">Paraglomus brasilianum</name>
    <dbReference type="NCBI Taxonomy" id="144538"/>
    <lineage>
        <taxon>Eukaryota</taxon>
        <taxon>Fungi</taxon>
        <taxon>Fungi incertae sedis</taxon>
        <taxon>Mucoromycota</taxon>
        <taxon>Glomeromycotina</taxon>
        <taxon>Glomeromycetes</taxon>
        <taxon>Paraglomerales</taxon>
        <taxon>Paraglomeraceae</taxon>
        <taxon>Paraglomus</taxon>
    </lineage>
</organism>
<evidence type="ECO:0000256" key="7">
    <source>
        <dbReference type="ARBA" id="ARBA00022801"/>
    </source>
</evidence>
<evidence type="ECO:0000256" key="2">
    <source>
        <dbReference type="ARBA" id="ARBA00004651"/>
    </source>
</evidence>
<keyword evidence="5" id="KW-0812">Transmembrane</keyword>
<dbReference type="GO" id="GO:0005886">
    <property type="term" value="C:plasma membrane"/>
    <property type="evidence" value="ECO:0007669"/>
    <property type="project" value="UniProtKB-SubCell"/>
</dbReference>
<keyword evidence="18" id="KW-1185">Reference proteome</keyword>
<dbReference type="EC" id="3.1.1.116" evidence="14"/>
<evidence type="ECO:0000256" key="6">
    <source>
        <dbReference type="ARBA" id="ARBA00022723"/>
    </source>
</evidence>
<evidence type="ECO:0000256" key="14">
    <source>
        <dbReference type="ARBA" id="ARBA00026104"/>
    </source>
</evidence>
<evidence type="ECO:0000256" key="8">
    <source>
        <dbReference type="ARBA" id="ARBA00022837"/>
    </source>
</evidence>
<dbReference type="Proteomes" id="UP000789739">
    <property type="component" value="Unassembled WGS sequence"/>
</dbReference>
<comment type="subcellular location">
    <subcellularLocation>
        <location evidence="2">Cell membrane</location>
        <topology evidence="2">Multi-pass membrane protein</topology>
    </subcellularLocation>
</comment>
<dbReference type="GO" id="GO:0046340">
    <property type="term" value="P:diacylglycerol catabolic process"/>
    <property type="evidence" value="ECO:0007669"/>
    <property type="project" value="TreeGrafter"/>
</dbReference>
<dbReference type="OrthoDB" id="438440at2759"/>
<evidence type="ECO:0000256" key="4">
    <source>
        <dbReference type="ARBA" id="ARBA00022553"/>
    </source>
</evidence>
<evidence type="ECO:0000256" key="9">
    <source>
        <dbReference type="ARBA" id="ARBA00022963"/>
    </source>
</evidence>
<evidence type="ECO:0000256" key="12">
    <source>
        <dbReference type="ARBA" id="ARBA00023136"/>
    </source>
</evidence>
<dbReference type="InterPro" id="IPR002921">
    <property type="entry name" value="Fungal_lipase-type"/>
</dbReference>
<evidence type="ECO:0000256" key="15">
    <source>
        <dbReference type="SAM" id="MobiDB-lite"/>
    </source>
</evidence>
<dbReference type="GO" id="GO:0046872">
    <property type="term" value="F:metal ion binding"/>
    <property type="evidence" value="ECO:0007669"/>
    <property type="project" value="UniProtKB-KW"/>
</dbReference>
<sequence>MAINEDYPMKDSEESDKDLMQTEQTYDSAPTSATFSLSASTGICLPSIAVNDIDWERHSSDRYYYPRQRISHDRRNGKLIGEKIGETFEHGKEGDEAPPNTVTTLIHQPHSELAVKISSITNASRAGLDLAGILTKFTLDTMKLSTKTSLGIAKAVTGVVSNAMIQATQDGIGRLFLPRLIDASTDLLHRTISITEQIALAGLELTSETVQYTLSTVSDSTSLIDTLFGTTDAAKALAEFVALVKREWVVREEGFHDCEAIGTLGVFQIIKALAAWASLQSLTSQRWESEMTGWKKVKLVDLRDVLEEWEEINHSDSLYDGLEWLEDEEDEEMVLVQSKTDNLVVGELTRDEKQGVPRWSAPVDVYSPRLNSLFAETTKRFSNPYLEEYVNQPEEEKLFTLLHNLKRYSKYSSTAYDFKTAIINKLPYKAAIWRENGRLQRYTFARVNNLPLHSIVHTSHQVQSTNNSHYKPTYILFKDHDTKSIILALRGTMSIHDLIVDLSCEYMDFQLPEDIQKGDETKYKVHKGIWQVAKDLSTPGAEGNVFDVLNKEMEDNEDYGLVLTGHSLGAGVYSWVKYIRLGGGLGFGIINNMLNNYWISVASVLALLWASPTTRMTTRWSKLPLGRRVHCYAFATPCVMSADLSKRSRSLTTSVAYANDFIPHLSLGHVQDLRDMVCYMGSKIDPETNKDLMSTILSKVIEYKSKQFSGDDDQEKEAAKKELEEYFWNTRSKVHSIMSCPKLYPAGKLYWIIGKDRMPFCLNDDDEEEDGYRKDDSDRKYNMLEIEDVERMFEEMWFSPHMITDHLPMTYGEYGSGLFGIPKYS</sequence>
<dbReference type="InterPro" id="IPR052214">
    <property type="entry name" value="DAG_Lipase-Related"/>
</dbReference>
<feature type="compositionally biased region" description="Basic and acidic residues" evidence="15">
    <location>
        <begin position="7"/>
        <end position="20"/>
    </location>
</feature>
<keyword evidence="3" id="KW-1003">Cell membrane</keyword>
<dbReference type="GO" id="GO:0019369">
    <property type="term" value="P:arachidonate metabolic process"/>
    <property type="evidence" value="ECO:0007669"/>
    <property type="project" value="TreeGrafter"/>
</dbReference>
<dbReference type="GO" id="GO:0016298">
    <property type="term" value="F:lipase activity"/>
    <property type="evidence" value="ECO:0007669"/>
    <property type="project" value="TreeGrafter"/>
</dbReference>
<proteinExistence type="predicted"/>
<keyword evidence="12" id="KW-0472">Membrane</keyword>
<evidence type="ECO:0000256" key="11">
    <source>
        <dbReference type="ARBA" id="ARBA00023098"/>
    </source>
</evidence>
<evidence type="ECO:0000313" key="17">
    <source>
        <dbReference type="EMBL" id="CAG8492820.1"/>
    </source>
</evidence>
<dbReference type="InterPro" id="IPR029058">
    <property type="entry name" value="AB_hydrolase_fold"/>
</dbReference>
<feature type="domain" description="Fungal lipase-type" evidence="16">
    <location>
        <begin position="487"/>
        <end position="572"/>
    </location>
</feature>
<comment type="catalytic activity">
    <reaction evidence="13">
        <text>a 1,2-diacyl-sn-glycerol + H2O = a 2-acylglycerol + a fatty acid + H(+)</text>
        <dbReference type="Rhea" id="RHEA:33275"/>
        <dbReference type="ChEBI" id="CHEBI:15377"/>
        <dbReference type="ChEBI" id="CHEBI:15378"/>
        <dbReference type="ChEBI" id="CHEBI:17389"/>
        <dbReference type="ChEBI" id="CHEBI:17815"/>
        <dbReference type="ChEBI" id="CHEBI:28868"/>
        <dbReference type="EC" id="3.1.1.116"/>
    </reaction>
    <physiologicalReaction direction="left-to-right" evidence="13">
        <dbReference type="Rhea" id="RHEA:33276"/>
    </physiologicalReaction>
</comment>
<comment type="caution">
    <text evidence="17">The sequence shown here is derived from an EMBL/GenBank/DDBJ whole genome shotgun (WGS) entry which is preliminary data.</text>
</comment>
<gene>
    <name evidence="17" type="ORF">PBRASI_LOCUS2198</name>
</gene>
<evidence type="ECO:0000256" key="10">
    <source>
        <dbReference type="ARBA" id="ARBA00022989"/>
    </source>
</evidence>
<keyword evidence="10" id="KW-1133">Transmembrane helix</keyword>
<evidence type="ECO:0000313" key="18">
    <source>
        <dbReference type="Proteomes" id="UP000789739"/>
    </source>
</evidence>
<evidence type="ECO:0000259" key="16">
    <source>
        <dbReference type="Pfam" id="PF01764"/>
    </source>
</evidence>
<comment type="cofactor">
    <cofactor evidence="1">
        <name>Ca(2+)</name>
        <dbReference type="ChEBI" id="CHEBI:29108"/>
    </cofactor>
</comment>
<dbReference type="Gene3D" id="3.40.50.1820">
    <property type="entry name" value="alpha/beta hydrolase"/>
    <property type="match status" value="2"/>
</dbReference>
<dbReference type="PANTHER" id="PTHR45792:SF8">
    <property type="entry name" value="DIACYLGLYCEROL LIPASE-ALPHA"/>
    <property type="match status" value="1"/>
</dbReference>
<accession>A0A9N8ZF00</accession>
<keyword evidence="4" id="KW-0597">Phosphoprotein</keyword>